<keyword evidence="2" id="KW-0560">Oxidoreductase</keyword>
<dbReference type="GO" id="GO:0016020">
    <property type="term" value="C:membrane"/>
    <property type="evidence" value="ECO:0007669"/>
    <property type="project" value="TreeGrafter"/>
</dbReference>
<dbReference type="AlphaFoldDB" id="A0A0D2WR22"/>
<dbReference type="PROSITE" id="PS00061">
    <property type="entry name" value="ADH_SHORT"/>
    <property type="match status" value="1"/>
</dbReference>
<evidence type="ECO:0000313" key="7">
    <source>
        <dbReference type="EMBL" id="KJE93568.1"/>
    </source>
</evidence>
<proteinExistence type="inferred from homology"/>
<feature type="signal peptide" evidence="5">
    <location>
        <begin position="1"/>
        <end position="23"/>
    </location>
</feature>
<dbReference type="NCBIfam" id="NF004825">
    <property type="entry name" value="PRK06181.1"/>
    <property type="match status" value="1"/>
</dbReference>
<accession>A0A0D2WR22</accession>
<sequence>MKPWVWAALAALVFLLHRRVLKPRREVAARRSYFRGKVVWLTGASSGIGEALAMELYKCGATLILSSRRTAELERVRQQCIAQRLPAGIPTPPEPRIVALDLAATPDAIASATRIVLAQYSGVVDVLINNSGISTRASVLESQNEMEARVMQVNFFGAAQITKLVLPGMLARGTGHIGVVSSVQGKLGIGFRSAYAASKHAVHGYFDSLRAEVAGRGLRVTLCCPGYVQTNLSLNALTGDGSAHGQMDETTAKGYKPSFVAEKMLSSMALNRTELVLAPLDARLAILLRYLLPDLLARLMAKRAEKQRRLEQAPAGSR</sequence>
<keyword evidence="5" id="KW-0732">Signal</keyword>
<comment type="similarity">
    <text evidence="1 4">Belongs to the short-chain dehydrogenases/reductases (SDR) family.</text>
</comment>
<dbReference type="Proteomes" id="UP000008743">
    <property type="component" value="Unassembled WGS sequence"/>
</dbReference>
<dbReference type="InterPro" id="IPR057326">
    <property type="entry name" value="KR_dom"/>
</dbReference>
<dbReference type="RefSeq" id="XP_004348163.1">
    <property type="nucleotide sequence ID" value="XM_004348113.2"/>
</dbReference>
<dbReference type="PANTHER" id="PTHR44196">
    <property type="entry name" value="DEHYDROGENASE/REDUCTASE SDR FAMILY MEMBER 7B"/>
    <property type="match status" value="1"/>
</dbReference>
<evidence type="ECO:0000256" key="3">
    <source>
        <dbReference type="ARBA" id="ARBA00037096"/>
    </source>
</evidence>
<dbReference type="eggNOG" id="KOG1205">
    <property type="taxonomic scope" value="Eukaryota"/>
</dbReference>
<dbReference type="STRING" id="595528.A0A0D2WR22"/>
<dbReference type="InterPro" id="IPR020904">
    <property type="entry name" value="Sc_DH/Rdtase_CS"/>
</dbReference>
<dbReference type="Gene3D" id="3.40.50.720">
    <property type="entry name" value="NAD(P)-binding Rossmann-like Domain"/>
    <property type="match status" value="1"/>
</dbReference>
<dbReference type="SUPFAM" id="SSF51735">
    <property type="entry name" value="NAD(P)-binding Rossmann-fold domains"/>
    <property type="match status" value="1"/>
</dbReference>
<dbReference type="SMART" id="SM00822">
    <property type="entry name" value="PKS_KR"/>
    <property type="match status" value="1"/>
</dbReference>
<evidence type="ECO:0000256" key="4">
    <source>
        <dbReference type="RuleBase" id="RU000363"/>
    </source>
</evidence>
<dbReference type="PhylomeDB" id="A0A0D2WR22"/>
<dbReference type="PANTHER" id="PTHR44196:SF1">
    <property type="entry name" value="DEHYDROGENASE_REDUCTASE SDR FAMILY MEMBER 7B"/>
    <property type="match status" value="1"/>
</dbReference>
<protein>
    <submittedName>
        <fullName evidence="7">Dehydrogenase/reductase SDR family member 7B</fullName>
    </submittedName>
</protein>
<comment type="function">
    <text evidence="3">Putative oxidoreductase.</text>
</comment>
<gene>
    <name evidence="7" type="ORF">CAOG_004335</name>
</gene>
<reference evidence="8" key="1">
    <citation type="submission" date="2011-02" db="EMBL/GenBank/DDBJ databases">
        <title>The Genome Sequence of Capsaspora owczarzaki ATCC 30864.</title>
        <authorList>
            <person name="Russ C."/>
            <person name="Cuomo C."/>
            <person name="Burger G."/>
            <person name="Gray M.W."/>
            <person name="Holland P.W.H."/>
            <person name="King N."/>
            <person name="Lang F.B.F."/>
            <person name="Roger A.J."/>
            <person name="Ruiz-Trillo I."/>
            <person name="Young S.K."/>
            <person name="Zeng Q."/>
            <person name="Gargeya S."/>
            <person name="Alvarado L."/>
            <person name="Berlin A."/>
            <person name="Chapman S.B."/>
            <person name="Chen Z."/>
            <person name="Freedman E."/>
            <person name="Gellesch M."/>
            <person name="Goldberg J."/>
            <person name="Griggs A."/>
            <person name="Gujja S."/>
            <person name="Heilman E."/>
            <person name="Heiman D."/>
            <person name="Howarth C."/>
            <person name="Mehta T."/>
            <person name="Neiman D."/>
            <person name="Pearson M."/>
            <person name="Roberts A."/>
            <person name="Saif S."/>
            <person name="Shea T."/>
            <person name="Shenoy N."/>
            <person name="Sisk P."/>
            <person name="Stolte C."/>
            <person name="Sykes S."/>
            <person name="White J."/>
            <person name="Yandava C."/>
            <person name="Haas B."/>
            <person name="Nusbaum C."/>
            <person name="Birren B."/>
        </authorList>
    </citation>
    <scope>NUCLEOTIDE SEQUENCE</scope>
    <source>
        <strain evidence="8">ATCC 30864</strain>
    </source>
</reference>
<dbReference type="Pfam" id="PF00106">
    <property type="entry name" value="adh_short"/>
    <property type="match status" value="1"/>
</dbReference>
<evidence type="ECO:0000256" key="1">
    <source>
        <dbReference type="ARBA" id="ARBA00006484"/>
    </source>
</evidence>
<evidence type="ECO:0000256" key="2">
    <source>
        <dbReference type="ARBA" id="ARBA00023002"/>
    </source>
</evidence>
<evidence type="ECO:0000259" key="6">
    <source>
        <dbReference type="SMART" id="SM00822"/>
    </source>
</evidence>
<dbReference type="EMBL" id="KE346365">
    <property type="protein sequence ID" value="KJE93568.1"/>
    <property type="molecule type" value="Genomic_DNA"/>
</dbReference>
<dbReference type="GO" id="GO:0016491">
    <property type="term" value="F:oxidoreductase activity"/>
    <property type="evidence" value="ECO:0007669"/>
    <property type="project" value="UniProtKB-KW"/>
</dbReference>
<organism evidence="7 8">
    <name type="scientific">Capsaspora owczarzaki (strain ATCC 30864)</name>
    <dbReference type="NCBI Taxonomy" id="595528"/>
    <lineage>
        <taxon>Eukaryota</taxon>
        <taxon>Filasterea</taxon>
        <taxon>Capsaspora</taxon>
    </lineage>
</organism>
<evidence type="ECO:0000256" key="5">
    <source>
        <dbReference type="SAM" id="SignalP"/>
    </source>
</evidence>
<dbReference type="PRINTS" id="PR00080">
    <property type="entry name" value="SDRFAMILY"/>
</dbReference>
<keyword evidence="8" id="KW-1185">Reference proteome</keyword>
<dbReference type="PRINTS" id="PR00081">
    <property type="entry name" value="GDHRDH"/>
</dbReference>
<evidence type="ECO:0000313" key="8">
    <source>
        <dbReference type="Proteomes" id="UP000008743"/>
    </source>
</evidence>
<dbReference type="InterPro" id="IPR002347">
    <property type="entry name" value="SDR_fam"/>
</dbReference>
<dbReference type="OrthoDB" id="5307821at2759"/>
<feature type="domain" description="Ketoreductase" evidence="6">
    <location>
        <begin position="37"/>
        <end position="231"/>
    </location>
</feature>
<dbReference type="InterPro" id="IPR036291">
    <property type="entry name" value="NAD(P)-bd_dom_sf"/>
</dbReference>
<feature type="chain" id="PRO_5002270126" evidence="5">
    <location>
        <begin position="24"/>
        <end position="318"/>
    </location>
</feature>
<dbReference type="InParanoid" id="A0A0D2WR22"/>
<dbReference type="OMA" id="YFWIMAK"/>
<name>A0A0D2WR22_CAPO3</name>